<name>A0A815URU2_9BILA</name>
<evidence type="ECO:0000313" key="2">
    <source>
        <dbReference type="Proteomes" id="UP000663860"/>
    </source>
</evidence>
<accession>A0A815URU2</accession>
<reference evidence="1" key="1">
    <citation type="submission" date="2021-02" db="EMBL/GenBank/DDBJ databases">
        <authorList>
            <person name="Nowell W R."/>
        </authorList>
    </citation>
    <scope>NUCLEOTIDE SEQUENCE</scope>
</reference>
<feature type="non-terminal residue" evidence="1">
    <location>
        <position position="1"/>
    </location>
</feature>
<dbReference type="Proteomes" id="UP000663860">
    <property type="component" value="Unassembled WGS sequence"/>
</dbReference>
<protein>
    <submittedName>
        <fullName evidence="1">Uncharacterized protein</fullName>
    </submittedName>
</protein>
<gene>
    <name evidence="1" type="ORF">IZO911_LOCUS45817</name>
</gene>
<organism evidence="1 2">
    <name type="scientific">Adineta steineri</name>
    <dbReference type="NCBI Taxonomy" id="433720"/>
    <lineage>
        <taxon>Eukaryota</taxon>
        <taxon>Metazoa</taxon>
        <taxon>Spiralia</taxon>
        <taxon>Gnathifera</taxon>
        <taxon>Rotifera</taxon>
        <taxon>Eurotatoria</taxon>
        <taxon>Bdelloidea</taxon>
        <taxon>Adinetida</taxon>
        <taxon>Adinetidae</taxon>
        <taxon>Adineta</taxon>
    </lineage>
</organism>
<sequence length="19" mass="2021">GATVAVIGLRRKTVKRKPA</sequence>
<dbReference type="AlphaFoldDB" id="A0A815URU2"/>
<evidence type="ECO:0000313" key="1">
    <source>
        <dbReference type="EMBL" id="CAF1519873.1"/>
    </source>
</evidence>
<proteinExistence type="predicted"/>
<dbReference type="EMBL" id="CAJNOE010005593">
    <property type="protein sequence ID" value="CAF1519873.1"/>
    <property type="molecule type" value="Genomic_DNA"/>
</dbReference>
<comment type="caution">
    <text evidence="1">The sequence shown here is derived from an EMBL/GenBank/DDBJ whole genome shotgun (WGS) entry which is preliminary data.</text>
</comment>